<dbReference type="Gene3D" id="2.40.160.10">
    <property type="entry name" value="Porin"/>
    <property type="match status" value="1"/>
</dbReference>
<evidence type="ECO:0000256" key="1">
    <source>
        <dbReference type="SAM" id="MobiDB-lite"/>
    </source>
</evidence>
<gene>
    <name evidence="3" type="ORF">LVJ83_12070</name>
</gene>
<accession>A0ABY4DRJ5</accession>
<feature type="region of interest" description="Disordered" evidence="1">
    <location>
        <begin position="87"/>
        <end position="106"/>
    </location>
</feature>
<proteinExistence type="predicted"/>
<dbReference type="RefSeq" id="WP_244784912.1">
    <property type="nucleotide sequence ID" value="NZ_CP091508.1"/>
</dbReference>
<name>A0ABY4DRJ5_9NEIS</name>
<protein>
    <submittedName>
        <fullName evidence="3">Porin</fullName>
    </submittedName>
</protein>
<keyword evidence="4" id="KW-1185">Reference proteome</keyword>
<dbReference type="EMBL" id="CP091508">
    <property type="protein sequence ID" value="UOO81640.1"/>
    <property type="molecule type" value="Genomic_DNA"/>
</dbReference>
<evidence type="ECO:0000256" key="2">
    <source>
        <dbReference type="SAM" id="SignalP"/>
    </source>
</evidence>
<evidence type="ECO:0000313" key="4">
    <source>
        <dbReference type="Proteomes" id="UP000829817"/>
    </source>
</evidence>
<feature type="chain" id="PRO_5046328891" evidence="2">
    <location>
        <begin position="19"/>
        <end position="106"/>
    </location>
</feature>
<dbReference type="InterPro" id="IPR023614">
    <property type="entry name" value="Porin_dom_sf"/>
</dbReference>
<dbReference type="Proteomes" id="UP000829817">
    <property type="component" value="Chromosome"/>
</dbReference>
<organism evidence="3 4">
    <name type="scientific">Uruburuella testudinis</name>
    <dbReference type="NCBI Taxonomy" id="1282863"/>
    <lineage>
        <taxon>Bacteria</taxon>
        <taxon>Pseudomonadati</taxon>
        <taxon>Pseudomonadota</taxon>
        <taxon>Betaproteobacteria</taxon>
        <taxon>Neisseriales</taxon>
        <taxon>Neisseriaceae</taxon>
        <taxon>Uruburuella</taxon>
    </lineage>
</organism>
<keyword evidence="2" id="KW-0732">Signal</keyword>
<reference evidence="3 4" key="1">
    <citation type="journal article" date="2022" name="Res Sq">
        <title>Evolution of multicellular longitudinally dividing oral cavity symbionts (Neisseriaceae).</title>
        <authorList>
            <person name="Nyongesa S."/>
            <person name="Weber P."/>
            <person name="Bernet E."/>
            <person name="Pullido F."/>
            <person name="Nieckarz M."/>
            <person name="Delaby M."/>
            <person name="Nieves C."/>
            <person name="Viehboeck T."/>
            <person name="Krause N."/>
            <person name="Rivera-Millot A."/>
            <person name="Nakamura A."/>
            <person name="Vischer N."/>
            <person name="VanNieuwenhze M."/>
            <person name="Brun Y."/>
            <person name="Cava F."/>
            <person name="Bulgheresi S."/>
            <person name="Veyrier F."/>
        </authorList>
    </citation>
    <scope>NUCLEOTIDE SEQUENCE [LARGE SCALE GENOMIC DNA]</scope>
    <source>
        <strain evidence="3 4">CCUG 63373m</strain>
    </source>
</reference>
<sequence length="106" mass="11408">MNKTALLLLAVFPALALADVNLYGNIRSGLTVSQTEIGGRKTSNASVDDLGSYIGLRGTHPIGGSSNVIWQFQDDVPVGRSDSLRQHFRQRKNSSAESGWYVGVSD</sequence>
<evidence type="ECO:0000313" key="3">
    <source>
        <dbReference type="EMBL" id="UOO81640.1"/>
    </source>
</evidence>
<dbReference type="SUPFAM" id="SSF56935">
    <property type="entry name" value="Porins"/>
    <property type="match status" value="1"/>
</dbReference>
<feature type="signal peptide" evidence="2">
    <location>
        <begin position="1"/>
        <end position="18"/>
    </location>
</feature>